<dbReference type="PIRSF" id="PIRSF037238">
    <property type="entry name" value="Carboxypeptidase_G2"/>
    <property type="match status" value="1"/>
</dbReference>
<dbReference type="PANTHER" id="PTHR43808">
    <property type="entry name" value="ACETYLORNITHINE DEACETYLASE"/>
    <property type="match status" value="1"/>
</dbReference>
<evidence type="ECO:0000313" key="4">
    <source>
        <dbReference type="EMBL" id="MFC4586876.1"/>
    </source>
</evidence>
<dbReference type="Pfam" id="PF07687">
    <property type="entry name" value="M20_dimer"/>
    <property type="match status" value="1"/>
</dbReference>
<dbReference type="SUPFAM" id="SSF55031">
    <property type="entry name" value="Bacterial exopeptidase dimerisation domain"/>
    <property type="match status" value="1"/>
</dbReference>
<reference evidence="5" key="1">
    <citation type="journal article" date="2019" name="Int. J. Syst. Evol. Microbiol.">
        <title>The Global Catalogue of Microorganisms (GCM) 10K type strain sequencing project: providing services to taxonomists for standard genome sequencing and annotation.</title>
        <authorList>
            <consortium name="The Broad Institute Genomics Platform"/>
            <consortium name="The Broad Institute Genome Sequencing Center for Infectious Disease"/>
            <person name="Wu L."/>
            <person name="Ma J."/>
        </authorList>
    </citation>
    <scope>NUCLEOTIDE SEQUENCE [LARGE SCALE GENOMIC DNA]</scope>
    <source>
        <strain evidence="5">CCUG 49560</strain>
    </source>
</reference>
<keyword evidence="1" id="KW-0479">Metal-binding</keyword>
<evidence type="ECO:0000256" key="1">
    <source>
        <dbReference type="ARBA" id="ARBA00022723"/>
    </source>
</evidence>
<dbReference type="RefSeq" id="WP_262843445.1">
    <property type="nucleotide sequence ID" value="NZ_JANZYP010000018.1"/>
</dbReference>
<protein>
    <submittedName>
        <fullName evidence="4">M20/M25/M40 family metallo-hydrolase</fullName>
    </submittedName>
</protein>
<evidence type="ECO:0000259" key="3">
    <source>
        <dbReference type="Pfam" id="PF07687"/>
    </source>
</evidence>
<name>A0ABV9EEH2_9ACTN</name>
<accession>A0ABV9EEH2</accession>
<dbReference type="Proteomes" id="UP001595891">
    <property type="component" value="Unassembled WGS sequence"/>
</dbReference>
<feature type="domain" description="Peptidase M20 dimerisation" evidence="3">
    <location>
        <begin position="166"/>
        <end position="259"/>
    </location>
</feature>
<dbReference type="InterPro" id="IPR036264">
    <property type="entry name" value="Bact_exopeptidase_dim_dom"/>
</dbReference>
<sequence>MTPGDLPAMLDDLEELVLCESFSADLDAVAASAEVVAALGARHLGARPETIVVDGVAHLRWSFGAPRVLLLGHHDTVWPIGSLRERPWSVTDGVARGPGVFDMKAGLVQMFHALGSLASLDGVCVLVNGDEELGSGTSRALIEQNARACSASLVLEASGNGGALKTARKGTSNYRVTAHGVAAHAGLEPEKGANAGVELAHQILAIAAMTDPTGRATTVTPTLISGGSSGNTVPALAAVTVDVRVTDQAAQDTVDAGMRALTPRLAGTRLEVTGGPNRPPMAASSSAALFSLAGRVAEELGLGPLSGVAVGGASDGNFSAGAGCPTLDGLGAVGGGAHAADEHLIVDEMPRRAALLAGLVEALLKGRT</sequence>
<organism evidence="4 5">
    <name type="scientific">Sphaerisporangium corydalis</name>
    <dbReference type="NCBI Taxonomy" id="1441875"/>
    <lineage>
        <taxon>Bacteria</taxon>
        <taxon>Bacillati</taxon>
        <taxon>Actinomycetota</taxon>
        <taxon>Actinomycetes</taxon>
        <taxon>Streptosporangiales</taxon>
        <taxon>Streptosporangiaceae</taxon>
        <taxon>Sphaerisporangium</taxon>
    </lineage>
</organism>
<dbReference type="Gene3D" id="3.30.70.360">
    <property type="match status" value="1"/>
</dbReference>
<comment type="caution">
    <text evidence="4">The sequence shown here is derived from an EMBL/GenBank/DDBJ whole genome shotgun (WGS) entry which is preliminary data.</text>
</comment>
<gene>
    <name evidence="4" type="ORF">ACFO8L_12365</name>
</gene>
<dbReference type="EMBL" id="JBHSFN010000006">
    <property type="protein sequence ID" value="MFC4586876.1"/>
    <property type="molecule type" value="Genomic_DNA"/>
</dbReference>
<dbReference type="Gene3D" id="3.40.630.10">
    <property type="entry name" value="Zn peptidases"/>
    <property type="match status" value="1"/>
</dbReference>
<dbReference type="InterPro" id="IPR017150">
    <property type="entry name" value="Pept_M20_glutamate_carboxypep"/>
</dbReference>
<keyword evidence="5" id="KW-1185">Reference proteome</keyword>
<evidence type="ECO:0000256" key="2">
    <source>
        <dbReference type="ARBA" id="ARBA00022801"/>
    </source>
</evidence>
<evidence type="ECO:0000313" key="5">
    <source>
        <dbReference type="Proteomes" id="UP001595891"/>
    </source>
</evidence>
<keyword evidence="2" id="KW-0378">Hydrolase</keyword>
<dbReference type="InterPro" id="IPR050072">
    <property type="entry name" value="Peptidase_M20A"/>
</dbReference>
<dbReference type="SUPFAM" id="SSF53187">
    <property type="entry name" value="Zn-dependent exopeptidases"/>
    <property type="match status" value="1"/>
</dbReference>
<dbReference type="PANTHER" id="PTHR43808:SF9">
    <property type="entry name" value="BLL0789 PROTEIN"/>
    <property type="match status" value="1"/>
</dbReference>
<dbReference type="InterPro" id="IPR002933">
    <property type="entry name" value="Peptidase_M20"/>
</dbReference>
<dbReference type="Pfam" id="PF01546">
    <property type="entry name" value="Peptidase_M20"/>
    <property type="match status" value="1"/>
</dbReference>
<proteinExistence type="predicted"/>
<dbReference type="InterPro" id="IPR011650">
    <property type="entry name" value="Peptidase_M20_dimer"/>
</dbReference>